<dbReference type="Proteomes" id="UP000001107">
    <property type="component" value="Chromosome"/>
</dbReference>
<dbReference type="GeneID" id="5325256"/>
<dbReference type="OrthoDB" id="25344at2157"/>
<dbReference type="HOGENOM" id="CLU_033692_0_0_2"/>
<dbReference type="EMBL" id="CP000742">
    <property type="protein sequence ID" value="ABR54016.1"/>
    <property type="molecule type" value="Genomic_DNA"/>
</dbReference>
<dbReference type="Pfam" id="PF13175">
    <property type="entry name" value="AAA_15"/>
    <property type="match status" value="1"/>
</dbReference>
<sequence>MKINQISVKNLFDTIDHDIVLNDEGISIIHGVNGIGKTTFLKMIYSCFNDNPEKLKNFIFKEFNVHFEDNSVLNVLKNDDSIEYNFYSKTKKLNHSFKFLTAKTNIDDLKKLIGYFENSKDTNLADVLKNINLSEKKEEFPEWLKELLNSCKIYFIHTNRLNKISEYEKTKSLDLTVLEYSKDLVKKIEERLKKYGNLSEQLNKNFPINVIRCSIENRLSSEKITEELVNLDKRREKFVNLGILDPNDDAIIDPDEEFDLNNLKIDESDRDLFSVYLRDANKKLDVFEDLSVKLELLKRMVNSKFIDKELVIDQKEGFVFKSSNGKILTPSNLSSGEQHEIILLYELLFNINANSVVLIDEPELSLHVSWQQQFLRDLIEINAIKNFEIIIATHSPQIIHNRWDLTVGLGDDEEDEEYFEGDF</sequence>
<evidence type="ECO:0000313" key="3">
    <source>
        <dbReference type="Proteomes" id="UP000001107"/>
    </source>
</evidence>
<organism evidence="2 3">
    <name type="scientific">Methanococcus vannielii (strain ATCC 35089 / DSM 1224 / JCM 13029 / OCM 148 / SB)</name>
    <dbReference type="NCBI Taxonomy" id="406327"/>
    <lineage>
        <taxon>Archaea</taxon>
        <taxon>Methanobacteriati</taxon>
        <taxon>Methanobacteriota</taxon>
        <taxon>Methanomada group</taxon>
        <taxon>Methanococci</taxon>
        <taxon>Methanococcales</taxon>
        <taxon>Methanococcaceae</taxon>
        <taxon>Methanococcus</taxon>
    </lineage>
</organism>
<dbReference type="RefSeq" id="WP_011971920.1">
    <property type="nucleotide sequence ID" value="NC_009634.1"/>
</dbReference>
<gene>
    <name evidence="2" type="ordered locus">Mevan_0103</name>
</gene>
<dbReference type="SUPFAM" id="SSF52540">
    <property type="entry name" value="P-loop containing nucleoside triphosphate hydrolases"/>
    <property type="match status" value="1"/>
</dbReference>
<evidence type="ECO:0000259" key="1">
    <source>
        <dbReference type="Pfam" id="PF13175"/>
    </source>
</evidence>
<accession>A6UNE4</accession>
<dbReference type="InterPro" id="IPR041685">
    <property type="entry name" value="AAA_GajA/Old/RecF-like"/>
</dbReference>
<dbReference type="InterPro" id="IPR051396">
    <property type="entry name" value="Bact_Antivir_Def_Nuclease"/>
</dbReference>
<protein>
    <submittedName>
        <fullName evidence="2">ATPase</fullName>
    </submittedName>
</protein>
<feature type="domain" description="Endonuclease GajA/Old nuclease/RecF-like AAA" evidence="1">
    <location>
        <begin position="1"/>
        <end position="399"/>
    </location>
</feature>
<dbReference type="PANTHER" id="PTHR43581:SF2">
    <property type="entry name" value="EXCINUCLEASE ATPASE SUBUNIT"/>
    <property type="match status" value="1"/>
</dbReference>
<dbReference type="KEGG" id="mvn:Mevan_0103"/>
<reference evidence="2" key="1">
    <citation type="submission" date="2007-06" db="EMBL/GenBank/DDBJ databases">
        <title>Complete sequence of Methanococcus vannielii SB.</title>
        <authorList>
            <consortium name="US DOE Joint Genome Institute"/>
            <person name="Copeland A."/>
            <person name="Lucas S."/>
            <person name="Lapidus A."/>
            <person name="Barry K."/>
            <person name="Glavina del Rio T."/>
            <person name="Dalin E."/>
            <person name="Tice H."/>
            <person name="Pitluck S."/>
            <person name="Chain P."/>
            <person name="Malfatti S."/>
            <person name="Shin M."/>
            <person name="Vergez L."/>
            <person name="Schmutz J."/>
            <person name="Larimer F."/>
            <person name="Land M."/>
            <person name="Hauser L."/>
            <person name="Kyrpides N."/>
            <person name="Anderson I."/>
            <person name="Sieprawska-Lupa M."/>
            <person name="Whitman W.B."/>
            <person name="Richardson P."/>
        </authorList>
    </citation>
    <scope>NUCLEOTIDE SEQUENCE [LARGE SCALE GENOMIC DNA]</scope>
    <source>
        <strain evidence="2">SB</strain>
    </source>
</reference>
<dbReference type="PANTHER" id="PTHR43581">
    <property type="entry name" value="ATP/GTP PHOSPHATASE"/>
    <property type="match status" value="1"/>
</dbReference>
<proteinExistence type="predicted"/>
<dbReference type="Gene3D" id="3.40.50.300">
    <property type="entry name" value="P-loop containing nucleotide triphosphate hydrolases"/>
    <property type="match status" value="1"/>
</dbReference>
<dbReference type="eggNOG" id="arCOG05410">
    <property type="taxonomic scope" value="Archaea"/>
</dbReference>
<dbReference type="STRING" id="406327.Mevan_0103"/>
<dbReference type="AlphaFoldDB" id="A6UNE4"/>
<keyword evidence="3" id="KW-1185">Reference proteome</keyword>
<dbReference type="InterPro" id="IPR027417">
    <property type="entry name" value="P-loop_NTPase"/>
</dbReference>
<name>A6UNE4_METVS</name>
<evidence type="ECO:0000313" key="2">
    <source>
        <dbReference type="EMBL" id="ABR54016.1"/>
    </source>
</evidence>